<gene>
    <name evidence="2" type="primary">mshC</name>
    <name evidence="2" type="ORF">GCM10009111_04940</name>
</gene>
<keyword evidence="1" id="KW-0812">Transmembrane</keyword>
<dbReference type="Proteomes" id="UP001500021">
    <property type="component" value="Unassembled WGS sequence"/>
</dbReference>
<accession>A0ABN1L3B3</accession>
<dbReference type="InterPro" id="IPR045584">
    <property type="entry name" value="Pilin-like"/>
</dbReference>
<evidence type="ECO:0000313" key="3">
    <source>
        <dbReference type="Proteomes" id="UP001500021"/>
    </source>
</evidence>
<comment type="caution">
    <text evidence="2">The sequence shown here is derived from an EMBL/GenBank/DDBJ whole genome shotgun (WGS) entry which is preliminary data.</text>
</comment>
<keyword evidence="1" id="KW-1133">Transmembrane helix</keyword>
<evidence type="ECO:0000256" key="1">
    <source>
        <dbReference type="SAM" id="Phobius"/>
    </source>
</evidence>
<name>A0ABN1L3B3_9GAMM</name>
<sequence>MRNNLGFTTIELVTVIIIVAILAINILPKFDGSNSYQAHTHRAQLISALRLTQQRAMQQTDSNSHYCHQLIIEAQRYGVDDRTDCTKQNIMRASWQPDLTGHIVESGNNITFSIGGNSSVIVRFDWLGRPSYPTSNCNGGCTITVTSAVESLDIKIEAEGYIHGL</sequence>
<evidence type="ECO:0000313" key="2">
    <source>
        <dbReference type="EMBL" id="GAA0811862.1"/>
    </source>
</evidence>
<reference evidence="2 3" key="1">
    <citation type="journal article" date="2019" name="Int. J. Syst. Evol. Microbiol.">
        <title>The Global Catalogue of Microorganisms (GCM) 10K type strain sequencing project: providing services to taxonomists for standard genome sequencing and annotation.</title>
        <authorList>
            <consortium name="The Broad Institute Genomics Platform"/>
            <consortium name="The Broad Institute Genome Sequencing Center for Infectious Disease"/>
            <person name="Wu L."/>
            <person name="Ma J."/>
        </authorList>
    </citation>
    <scope>NUCLEOTIDE SEQUENCE [LARGE SCALE GENOMIC DNA]</scope>
    <source>
        <strain evidence="2 3">JCM 15608</strain>
    </source>
</reference>
<feature type="transmembrane region" description="Helical" evidence="1">
    <location>
        <begin position="6"/>
        <end position="27"/>
    </location>
</feature>
<organism evidence="2 3">
    <name type="scientific">Colwellia asteriadis</name>
    <dbReference type="NCBI Taxonomy" id="517723"/>
    <lineage>
        <taxon>Bacteria</taxon>
        <taxon>Pseudomonadati</taxon>
        <taxon>Pseudomonadota</taxon>
        <taxon>Gammaproteobacteria</taxon>
        <taxon>Alteromonadales</taxon>
        <taxon>Colwelliaceae</taxon>
        <taxon>Colwellia</taxon>
    </lineage>
</organism>
<dbReference type="RefSeq" id="WP_343814584.1">
    <property type="nucleotide sequence ID" value="NZ_BAAAFA010000001.1"/>
</dbReference>
<dbReference type="SUPFAM" id="SSF54523">
    <property type="entry name" value="Pili subunits"/>
    <property type="match status" value="1"/>
</dbReference>
<protein>
    <submittedName>
        <fullName evidence="2">MSHA fimbrial minor subunit MshC</fullName>
    </submittedName>
</protein>
<dbReference type="Gene3D" id="3.30.700.10">
    <property type="entry name" value="Glycoprotein, Type 4 Pilin"/>
    <property type="match status" value="1"/>
</dbReference>
<keyword evidence="1" id="KW-0472">Membrane</keyword>
<keyword evidence="3" id="KW-1185">Reference proteome</keyword>
<dbReference type="EMBL" id="BAAAFA010000001">
    <property type="protein sequence ID" value="GAA0811862.1"/>
    <property type="molecule type" value="Genomic_DNA"/>
</dbReference>
<proteinExistence type="predicted"/>